<dbReference type="Proteomes" id="UP000077002">
    <property type="component" value="Unassembled WGS sequence"/>
</dbReference>
<dbReference type="OrthoDB" id="4139357at2759"/>
<evidence type="ECO:0000256" key="1">
    <source>
        <dbReference type="ARBA" id="ARBA00004141"/>
    </source>
</evidence>
<evidence type="ECO:0000256" key="7">
    <source>
        <dbReference type="SAM" id="Phobius"/>
    </source>
</evidence>
<dbReference type="Pfam" id="PF06609">
    <property type="entry name" value="TRI12"/>
    <property type="match status" value="1"/>
</dbReference>
<dbReference type="PANTHER" id="PTHR23501">
    <property type="entry name" value="MAJOR FACILITATOR SUPERFAMILY"/>
    <property type="match status" value="1"/>
</dbReference>
<dbReference type="InterPro" id="IPR005829">
    <property type="entry name" value="Sugar_transporter_CS"/>
</dbReference>
<feature type="transmembrane region" description="Helical" evidence="7">
    <location>
        <begin position="408"/>
        <end position="426"/>
    </location>
</feature>
<feature type="transmembrane region" description="Helical" evidence="7">
    <location>
        <begin position="289"/>
        <end position="311"/>
    </location>
</feature>
<comment type="caution">
    <text evidence="9">The sequence shown here is derived from an EMBL/GenBank/DDBJ whole genome shotgun (WGS) entry which is preliminary data.</text>
</comment>
<keyword evidence="3 7" id="KW-0812">Transmembrane</keyword>
<dbReference type="CDD" id="cd06179">
    <property type="entry name" value="MFS_TRI12_like"/>
    <property type="match status" value="1"/>
</dbReference>
<feature type="transmembrane region" description="Helical" evidence="7">
    <location>
        <begin position="57"/>
        <end position="76"/>
    </location>
</feature>
<evidence type="ECO:0000259" key="8">
    <source>
        <dbReference type="PROSITE" id="PS50850"/>
    </source>
</evidence>
<keyword evidence="10" id="KW-1185">Reference proteome</keyword>
<dbReference type="InterPro" id="IPR053791">
    <property type="entry name" value="MFS_Tri12-like"/>
</dbReference>
<feature type="transmembrane region" description="Helical" evidence="7">
    <location>
        <begin position="96"/>
        <end position="114"/>
    </location>
</feature>
<feature type="transmembrane region" description="Helical" evidence="7">
    <location>
        <begin position="217"/>
        <end position="236"/>
    </location>
</feature>
<evidence type="ECO:0000256" key="5">
    <source>
        <dbReference type="ARBA" id="ARBA00023136"/>
    </source>
</evidence>
<feature type="compositionally biased region" description="Polar residues" evidence="6">
    <location>
        <begin position="1"/>
        <end position="11"/>
    </location>
</feature>
<feature type="transmembrane region" description="Helical" evidence="7">
    <location>
        <begin position="378"/>
        <end position="401"/>
    </location>
</feature>
<feature type="transmembrane region" description="Helical" evidence="7">
    <location>
        <begin position="126"/>
        <end position="144"/>
    </location>
</feature>
<evidence type="ECO:0000256" key="2">
    <source>
        <dbReference type="ARBA" id="ARBA00022448"/>
    </source>
</evidence>
<dbReference type="PROSITE" id="PS00216">
    <property type="entry name" value="SUGAR_TRANSPORT_1"/>
    <property type="match status" value="1"/>
</dbReference>
<feature type="transmembrane region" description="Helical" evidence="7">
    <location>
        <begin position="563"/>
        <end position="581"/>
    </location>
</feature>
<keyword evidence="5 7" id="KW-0472">Membrane</keyword>
<feature type="transmembrane region" description="Helical" evidence="7">
    <location>
        <begin position="473"/>
        <end position="492"/>
    </location>
</feature>
<dbReference type="RefSeq" id="XP_022515860.1">
    <property type="nucleotide sequence ID" value="XM_022651742.1"/>
</dbReference>
<dbReference type="EMBL" id="LVKK01000007">
    <property type="protein sequence ID" value="OAG43908.1"/>
    <property type="molecule type" value="Genomic_DNA"/>
</dbReference>
<gene>
    <name evidence="9" type="ORF">AYO21_01760</name>
</gene>
<reference evidence="9 10" key="1">
    <citation type="submission" date="2016-03" db="EMBL/GenBank/DDBJ databases">
        <title>Draft genome sequence of the Fonsecaea monophora CBS 269.37.</title>
        <authorList>
            <person name="Bombassaro A."/>
            <person name="Vinicius W.A."/>
            <person name="De Hoog S."/>
            <person name="Sun J."/>
            <person name="Souza E.M."/>
            <person name="Raittz R.T."/>
            <person name="Costa F."/>
            <person name="Leao A.C."/>
            <person name="Tadra-Sfeir M.Z."/>
            <person name="Baura V."/>
            <person name="Balsanelli E."/>
            <person name="Pedrosa F.O."/>
            <person name="Moreno L.F."/>
            <person name="Steffens M.B."/>
            <person name="Xi L."/>
            <person name="Bocca A.L."/>
            <person name="Felipe M.S."/>
            <person name="Teixeira M."/>
            <person name="Telles Filho F.Q."/>
            <person name="Azevedo C.M."/>
            <person name="Gomes R."/>
            <person name="Vicente V.A."/>
        </authorList>
    </citation>
    <scope>NUCLEOTIDE SEQUENCE [LARGE SCALE GENOMIC DNA]</scope>
    <source>
        <strain evidence="9 10">CBS 269.37</strain>
    </source>
</reference>
<feature type="transmembrane region" description="Helical" evidence="7">
    <location>
        <begin position="150"/>
        <end position="170"/>
    </location>
</feature>
<sequence>MASDTTANTMNEKVDDVRVEEASSSPNELSVSGPHPHHVEHAPAEYINGKPYWQTSLFLGSFWAIGLGVLACYAGFAMPANTLPLINEDIGPSADINWVSLCWTLTVAIGYTLVGRLSDIFGRRYFFIGGAALGLIGSIVAATAKTVNQLIGATVLIGLAASSQISFTYVTGELVPVRHRFIVNGLVNAVNMPIGVFGPVIARAFILHTSAGWRWNYYLTIILNALSLILWALFYYPPDFAHLHRVRSRWQEIKSIDYVGVVLFSGGLLLFLMGLSWGGGQYPWKSAHVIATIVVGFLTLVAFAEMYSGVYRPLVPMHIFRDFQYDMIVVLTTVGGMIYYSMTGRAVPEISSSEEADFKIVIYPVSLGVFFSSDPMTVGWLSCAVGGGTLAGQVIGGLLAMRIGYIKYQMIFTTLFMAAFIGGLAAQTKDTQALSSAFATLGSFGVGYIEILAATAATFVIKDQKQMGTPNGIFGSIRSAGGVLATTIYLTILTNRMATNTTNIVVPAVLEAGLPQSSLEQFLTALNSGIASAIAAVPGVTERIILAGSSALLESYTDAFQKVFLASIAFGVLSVMAAVAIRPFTKEELAGTIIFHLGENKTHPPAAGVVESQEDENEAPLD</sequence>
<dbReference type="Gene3D" id="1.20.1250.20">
    <property type="entry name" value="MFS general substrate transporter like domains"/>
    <property type="match status" value="1"/>
</dbReference>
<feature type="region of interest" description="Disordered" evidence="6">
    <location>
        <begin position="1"/>
        <end position="35"/>
    </location>
</feature>
<accession>A0A177FI76</accession>
<name>A0A177FI76_9EURO</name>
<dbReference type="AlphaFoldDB" id="A0A177FI76"/>
<evidence type="ECO:0000313" key="10">
    <source>
        <dbReference type="Proteomes" id="UP000077002"/>
    </source>
</evidence>
<feature type="compositionally biased region" description="Basic and acidic residues" evidence="6">
    <location>
        <begin position="12"/>
        <end position="21"/>
    </location>
</feature>
<dbReference type="GO" id="GO:0022857">
    <property type="term" value="F:transmembrane transporter activity"/>
    <property type="evidence" value="ECO:0007669"/>
    <property type="project" value="InterPro"/>
</dbReference>
<evidence type="ECO:0000256" key="4">
    <source>
        <dbReference type="ARBA" id="ARBA00022989"/>
    </source>
</evidence>
<dbReference type="PROSITE" id="PS50850">
    <property type="entry name" value="MFS"/>
    <property type="match status" value="1"/>
</dbReference>
<feature type="transmembrane region" description="Helical" evidence="7">
    <location>
        <begin position="438"/>
        <end position="461"/>
    </location>
</feature>
<dbReference type="SUPFAM" id="SSF103473">
    <property type="entry name" value="MFS general substrate transporter"/>
    <property type="match status" value="1"/>
</dbReference>
<dbReference type="GeneID" id="34596938"/>
<comment type="subcellular location">
    <subcellularLocation>
        <location evidence="1">Membrane</location>
        <topology evidence="1">Multi-pass membrane protein</topology>
    </subcellularLocation>
</comment>
<feature type="transmembrane region" description="Helical" evidence="7">
    <location>
        <begin position="256"/>
        <end position="277"/>
    </location>
</feature>
<protein>
    <recommendedName>
        <fullName evidence="8">Major facilitator superfamily (MFS) profile domain-containing protein</fullName>
    </recommendedName>
</protein>
<feature type="transmembrane region" description="Helical" evidence="7">
    <location>
        <begin position="323"/>
        <end position="342"/>
    </location>
</feature>
<keyword evidence="2" id="KW-0813">Transport</keyword>
<dbReference type="InterPro" id="IPR020846">
    <property type="entry name" value="MFS_dom"/>
</dbReference>
<dbReference type="InterPro" id="IPR010573">
    <property type="entry name" value="MFS_Str1/Tri12-like"/>
</dbReference>
<evidence type="ECO:0000256" key="3">
    <source>
        <dbReference type="ARBA" id="ARBA00022692"/>
    </source>
</evidence>
<dbReference type="GO" id="GO:0005886">
    <property type="term" value="C:plasma membrane"/>
    <property type="evidence" value="ECO:0007669"/>
    <property type="project" value="TreeGrafter"/>
</dbReference>
<feature type="domain" description="Major facilitator superfamily (MFS) profile" evidence="8">
    <location>
        <begin position="61"/>
        <end position="586"/>
    </location>
</feature>
<keyword evidence="4 7" id="KW-1133">Transmembrane helix</keyword>
<evidence type="ECO:0000313" key="9">
    <source>
        <dbReference type="EMBL" id="OAG43908.1"/>
    </source>
</evidence>
<proteinExistence type="predicted"/>
<evidence type="ECO:0000256" key="6">
    <source>
        <dbReference type="SAM" id="MobiDB-lite"/>
    </source>
</evidence>
<organism evidence="9 10">
    <name type="scientific">Fonsecaea monophora</name>
    <dbReference type="NCBI Taxonomy" id="254056"/>
    <lineage>
        <taxon>Eukaryota</taxon>
        <taxon>Fungi</taxon>
        <taxon>Dikarya</taxon>
        <taxon>Ascomycota</taxon>
        <taxon>Pezizomycotina</taxon>
        <taxon>Eurotiomycetes</taxon>
        <taxon>Chaetothyriomycetidae</taxon>
        <taxon>Chaetothyriales</taxon>
        <taxon>Herpotrichiellaceae</taxon>
        <taxon>Fonsecaea</taxon>
    </lineage>
</organism>
<feature type="transmembrane region" description="Helical" evidence="7">
    <location>
        <begin position="182"/>
        <end position="205"/>
    </location>
</feature>
<dbReference type="InterPro" id="IPR036259">
    <property type="entry name" value="MFS_trans_sf"/>
</dbReference>
<dbReference type="PANTHER" id="PTHR23501:SF109">
    <property type="entry name" value="MAJOR FACILITATOR SUPERFAMILY (MFS) PROFILE DOMAIN-CONTAINING PROTEIN-RELATED"/>
    <property type="match status" value="1"/>
</dbReference>